<dbReference type="GO" id="GO:0033499">
    <property type="term" value="P:galactose catabolic process via UDP-galactose, Leloir pathway"/>
    <property type="evidence" value="ECO:0007669"/>
    <property type="project" value="TreeGrafter"/>
</dbReference>
<dbReference type="InterPro" id="IPR008183">
    <property type="entry name" value="Aldose_1/G6P_1-epimerase"/>
</dbReference>
<dbReference type="PANTHER" id="PTHR10091">
    <property type="entry name" value="ALDOSE-1-EPIMERASE"/>
    <property type="match status" value="1"/>
</dbReference>
<dbReference type="PANTHER" id="PTHR10091:SF0">
    <property type="entry name" value="GALACTOSE MUTAROTASE"/>
    <property type="match status" value="1"/>
</dbReference>
<name>A0A837G5S8_9VIBR</name>
<reference evidence="9" key="1">
    <citation type="journal article" date="2015" name="BMC Genomics">
        <title>Genome mining reveals unlocked bioactive potential of marine Gram-negative bacteria.</title>
        <authorList>
            <person name="Machado H."/>
            <person name="Sonnenschein E.C."/>
            <person name="Melchiorsen J."/>
            <person name="Gram L."/>
        </authorList>
    </citation>
    <scope>NUCLEOTIDE SEQUENCE</scope>
    <source>
        <strain evidence="9">S2052</strain>
    </source>
</reference>
<dbReference type="PIRSF" id="PIRSF005096">
    <property type="entry name" value="GALM"/>
    <property type="match status" value="1"/>
</dbReference>
<dbReference type="GO" id="GO:0004034">
    <property type="term" value="F:aldose 1-epimerase activity"/>
    <property type="evidence" value="ECO:0007669"/>
    <property type="project" value="UniProtKB-EC"/>
</dbReference>
<sequence length="352" mass="38868">MKSSLLVTMTEQPAFDGKPAQLVELSNAAGGSIVLMDIGATWLSCQLPLACGEQREILLGVGAMSDFQAQQSYLGVTVGRYANRIAKGCFELEGDTYQVTTNQAGNCLHGGTVGMDKVRWKIVEQSQSKVVFSYQSKDGEQGFPGNLDASVCYSLSEDNQVDIRYLATTDKATPVNLTNHAYFNLHGAESGIDGREHLLQVDADYYLPTSEVGIPHGSLSLVDGTGFDFRWQKVIRQDFLLDGQQQIAKGYDHSFYFDPKRNKRQPIARLSSQDGKVKMRVTTDKPALQLYTGNWLEGTPSRSGSTYSDYAGVALETQFLPDSPNHSEWPQPSCILKPNQEYCYSTVYAFEC</sequence>
<evidence type="ECO:0000256" key="1">
    <source>
        <dbReference type="ARBA" id="ARBA00001614"/>
    </source>
</evidence>
<evidence type="ECO:0000256" key="7">
    <source>
        <dbReference type="ARBA" id="ARBA00023277"/>
    </source>
</evidence>
<evidence type="ECO:0000256" key="8">
    <source>
        <dbReference type="PIRNR" id="PIRNR005096"/>
    </source>
</evidence>
<dbReference type="InterPro" id="IPR018052">
    <property type="entry name" value="Ald1_epimerase_CS"/>
</dbReference>
<keyword evidence="6 8" id="KW-0413">Isomerase</keyword>
<dbReference type="GO" id="GO:0005737">
    <property type="term" value="C:cytoplasm"/>
    <property type="evidence" value="ECO:0007669"/>
    <property type="project" value="TreeGrafter"/>
</dbReference>
<accession>A0A837G5S8</accession>
<dbReference type="InterPro" id="IPR015443">
    <property type="entry name" value="Aldose_1-epimerase"/>
</dbReference>
<dbReference type="NCBIfam" id="TIGR02636">
    <property type="entry name" value="galM_Leloir"/>
    <property type="match status" value="1"/>
</dbReference>
<keyword evidence="7 8" id="KW-0119">Carbohydrate metabolism</keyword>
<evidence type="ECO:0000256" key="6">
    <source>
        <dbReference type="ARBA" id="ARBA00023235"/>
    </source>
</evidence>
<dbReference type="InterPro" id="IPR013458">
    <property type="entry name" value="Ald_epimerase_bac"/>
</dbReference>
<comment type="catalytic activity">
    <reaction evidence="1 8">
        <text>alpha-D-glucose = beta-D-glucose</text>
        <dbReference type="Rhea" id="RHEA:10264"/>
        <dbReference type="ChEBI" id="CHEBI:15903"/>
        <dbReference type="ChEBI" id="CHEBI:17925"/>
        <dbReference type="EC" id="5.1.3.3"/>
    </reaction>
</comment>
<dbReference type="EMBL" id="JXXR01000015">
    <property type="protein sequence ID" value="KJY71858.1"/>
    <property type="molecule type" value="Genomic_DNA"/>
</dbReference>
<dbReference type="NCBIfam" id="NF008277">
    <property type="entry name" value="PRK11055.1"/>
    <property type="match status" value="1"/>
</dbReference>
<dbReference type="CDD" id="cd09019">
    <property type="entry name" value="galactose_mutarotase_like"/>
    <property type="match status" value="1"/>
</dbReference>
<comment type="pathway">
    <text evidence="2 8">Carbohydrate metabolism; hexose metabolism.</text>
</comment>
<dbReference type="SUPFAM" id="SSF74650">
    <property type="entry name" value="Galactose mutarotase-like"/>
    <property type="match status" value="1"/>
</dbReference>
<dbReference type="InterPro" id="IPR011013">
    <property type="entry name" value="Gal_mutarotase_sf_dom"/>
</dbReference>
<dbReference type="AlphaFoldDB" id="A0A837G5S8"/>
<proteinExistence type="inferred from homology"/>
<evidence type="ECO:0000313" key="9">
    <source>
        <dbReference type="EMBL" id="KJY71858.1"/>
    </source>
</evidence>
<dbReference type="InterPro" id="IPR014718">
    <property type="entry name" value="GH-type_carb-bd"/>
</dbReference>
<evidence type="ECO:0000256" key="2">
    <source>
        <dbReference type="ARBA" id="ARBA00005028"/>
    </source>
</evidence>
<dbReference type="Pfam" id="PF01263">
    <property type="entry name" value="Aldose_epim"/>
    <property type="match status" value="1"/>
</dbReference>
<protein>
    <recommendedName>
        <fullName evidence="5 8">Aldose 1-epimerase</fullName>
        <ecNumber evidence="4 8">5.1.3.3</ecNumber>
    </recommendedName>
</protein>
<dbReference type="InterPro" id="IPR047215">
    <property type="entry name" value="Galactose_mutarotase-like"/>
</dbReference>
<organism evidence="9">
    <name type="scientific">Vibrio coralliilyticus</name>
    <dbReference type="NCBI Taxonomy" id="190893"/>
    <lineage>
        <taxon>Bacteria</taxon>
        <taxon>Pseudomonadati</taxon>
        <taxon>Pseudomonadota</taxon>
        <taxon>Gammaproteobacteria</taxon>
        <taxon>Vibrionales</taxon>
        <taxon>Vibrionaceae</taxon>
        <taxon>Vibrio</taxon>
    </lineage>
</organism>
<dbReference type="Gene3D" id="2.70.98.10">
    <property type="match status" value="1"/>
</dbReference>
<dbReference type="GO" id="GO:0030246">
    <property type="term" value="F:carbohydrate binding"/>
    <property type="evidence" value="ECO:0007669"/>
    <property type="project" value="InterPro"/>
</dbReference>
<evidence type="ECO:0000256" key="4">
    <source>
        <dbReference type="ARBA" id="ARBA00013185"/>
    </source>
</evidence>
<dbReference type="RefSeq" id="WP_045986160.1">
    <property type="nucleotide sequence ID" value="NZ_CP063051.1"/>
</dbReference>
<dbReference type="GO" id="GO:0006006">
    <property type="term" value="P:glucose metabolic process"/>
    <property type="evidence" value="ECO:0007669"/>
    <property type="project" value="TreeGrafter"/>
</dbReference>
<gene>
    <name evidence="9" type="primary">galM</name>
    <name evidence="9" type="ORF">TW71_12790</name>
</gene>
<evidence type="ECO:0000256" key="5">
    <source>
        <dbReference type="ARBA" id="ARBA00014165"/>
    </source>
</evidence>
<comment type="similarity">
    <text evidence="3 8">Belongs to the aldose epimerase family.</text>
</comment>
<comment type="caution">
    <text evidence="9">The sequence shown here is derived from an EMBL/GenBank/DDBJ whole genome shotgun (WGS) entry which is preliminary data.</text>
</comment>
<evidence type="ECO:0000256" key="3">
    <source>
        <dbReference type="ARBA" id="ARBA00006206"/>
    </source>
</evidence>
<dbReference type="EC" id="5.1.3.3" evidence="4 8"/>
<dbReference type="UniPathway" id="UPA00242"/>
<dbReference type="PROSITE" id="PS00545">
    <property type="entry name" value="ALDOSE_1_EPIMERASE"/>
    <property type="match status" value="1"/>
</dbReference>